<dbReference type="GO" id="GO:0003723">
    <property type="term" value="F:RNA binding"/>
    <property type="evidence" value="ECO:0007669"/>
    <property type="project" value="TreeGrafter"/>
</dbReference>
<dbReference type="AlphaFoldDB" id="A0A9N9SAY8"/>
<accession>A0A9N9SAY8</accession>
<dbReference type="OrthoDB" id="6073372at2759"/>
<organism evidence="2 3">
    <name type="scientific">Phaedon cochleariae</name>
    <name type="common">Mustard beetle</name>
    <dbReference type="NCBI Taxonomy" id="80249"/>
    <lineage>
        <taxon>Eukaryota</taxon>
        <taxon>Metazoa</taxon>
        <taxon>Ecdysozoa</taxon>
        <taxon>Arthropoda</taxon>
        <taxon>Hexapoda</taxon>
        <taxon>Insecta</taxon>
        <taxon>Pterygota</taxon>
        <taxon>Neoptera</taxon>
        <taxon>Endopterygota</taxon>
        <taxon>Coleoptera</taxon>
        <taxon>Polyphaga</taxon>
        <taxon>Cucujiformia</taxon>
        <taxon>Chrysomeloidea</taxon>
        <taxon>Chrysomelidae</taxon>
        <taxon>Chrysomelinae</taxon>
        <taxon>Chrysomelini</taxon>
        <taxon>Phaedon</taxon>
    </lineage>
</organism>
<dbReference type="EMBL" id="OU896707">
    <property type="protein sequence ID" value="CAG9812947.1"/>
    <property type="molecule type" value="Genomic_DNA"/>
</dbReference>
<dbReference type="GO" id="GO:0005739">
    <property type="term" value="C:mitochondrion"/>
    <property type="evidence" value="ECO:0007669"/>
    <property type="project" value="InterPro"/>
</dbReference>
<evidence type="ECO:0000256" key="1">
    <source>
        <dbReference type="SAM" id="MobiDB-lite"/>
    </source>
</evidence>
<dbReference type="GO" id="GO:0050684">
    <property type="term" value="P:regulation of mRNA processing"/>
    <property type="evidence" value="ECO:0007669"/>
    <property type="project" value="InterPro"/>
</dbReference>
<gene>
    <name evidence="2" type="ORF">PHAECO_LOCUS76</name>
</gene>
<name>A0A9N9SAY8_PHACE</name>
<dbReference type="PANTHER" id="PTHR14700">
    <property type="entry name" value="PENTATRICOPEPTIDE REPEAT-CONTAINING PROTEIN 2, MITOCHONDRIAL"/>
    <property type="match status" value="1"/>
</dbReference>
<evidence type="ECO:0000313" key="2">
    <source>
        <dbReference type="EMBL" id="CAG9812947.1"/>
    </source>
</evidence>
<protein>
    <recommendedName>
        <fullName evidence="4">Pentatricopeptide repeat-containing protein 2</fullName>
    </recommendedName>
</protein>
<reference evidence="2" key="2">
    <citation type="submission" date="2022-10" db="EMBL/GenBank/DDBJ databases">
        <authorList>
            <consortium name="ENA_rothamsted_submissions"/>
            <consortium name="culmorum"/>
            <person name="King R."/>
        </authorList>
    </citation>
    <scope>NUCLEOTIDE SEQUENCE</scope>
</reference>
<evidence type="ECO:0008006" key="4">
    <source>
        <dbReference type="Google" id="ProtNLM"/>
    </source>
</evidence>
<reference evidence="2" key="1">
    <citation type="submission" date="2022-01" db="EMBL/GenBank/DDBJ databases">
        <authorList>
            <person name="King R."/>
        </authorList>
    </citation>
    <scope>NUCLEOTIDE SEQUENCE</scope>
</reference>
<keyword evidence="3" id="KW-1185">Reference proteome</keyword>
<dbReference type="Proteomes" id="UP001153737">
    <property type="component" value="Chromosome 1"/>
</dbReference>
<dbReference type="PANTHER" id="PTHR14700:SF0">
    <property type="entry name" value="PENTATRICOPEPTIDE REPEAT-CONTAINING PROTEIN 2, MITOCHONDRIAL"/>
    <property type="match status" value="1"/>
</dbReference>
<dbReference type="GO" id="GO:0007005">
    <property type="term" value="P:mitochondrion organization"/>
    <property type="evidence" value="ECO:0007669"/>
    <property type="project" value="TreeGrafter"/>
</dbReference>
<proteinExistence type="predicted"/>
<evidence type="ECO:0000313" key="3">
    <source>
        <dbReference type="Proteomes" id="UP001153737"/>
    </source>
</evidence>
<dbReference type="InterPro" id="IPR034629">
    <property type="entry name" value="PTCD2"/>
</dbReference>
<feature type="region of interest" description="Disordered" evidence="1">
    <location>
        <begin position="367"/>
        <end position="386"/>
    </location>
</feature>
<sequence length="407" mass="46797">MIANKLLGVLKHSNSPLLGLNSNVIKACIFASVKSFTSRSLYSKATLGLEAFDNQRQTTQNQMENIIPKFKDKMSEYVTEGSNHMVFTEDLKNMIHISNEDKDLDLVGKMIRKFNQQNKEMRFGSYIFGPVVLRLFHHFNKPHIALECFKSPELAGFFDQLISYQILLDLLYENHMYKEVLECVDIIKSRQIDGMKYPKNIIVLAMAACYKLNTKESLDCALKMWQEIKEVGHFPMRRATTFCAGLALNQGNPGVALEVLTSARNQHYTTVRNLKVACLAEVGRVENAIPLLKSVMSEDAPSNVRHTFNKEVIDRVRNAVTKLDNPEVAVEFNRIEQMFLKLGHISDTTLDEQLCQEIMPPQMMNNRQNSWGNQQQPRFRGQQGEQRTYTNKKYYTFRQRPGLDELV</sequence>